<evidence type="ECO:0000313" key="2">
    <source>
        <dbReference type="EMBL" id="SHE57733.1"/>
    </source>
</evidence>
<gene>
    <name evidence="2" type="ORF">SAMN02745204_00728</name>
</gene>
<dbReference type="SUPFAM" id="SSF47175">
    <property type="entry name" value="Cytochromes"/>
    <property type="match status" value="1"/>
</dbReference>
<dbReference type="GO" id="GO:0022900">
    <property type="term" value="P:electron transport chain"/>
    <property type="evidence" value="ECO:0007669"/>
    <property type="project" value="InterPro"/>
</dbReference>
<evidence type="ECO:0000313" key="3">
    <source>
        <dbReference type="Proteomes" id="UP000242857"/>
    </source>
</evidence>
<dbReference type="Proteomes" id="UP000242857">
    <property type="component" value="Unassembled WGS sequence"/>
</dbReference>
<protein>
    <submittedName>
        <fullName evidence="2">Cytochrome C</fullName>
    </submittedName>
</protein>
<accession>A0A1M4UMD2</accession>
<dbReference type="GO" id="GO:0009055">
    <property type="term" value="F:electron transfer activity"/>
    <property type="evidence" value="ECO:0007669"/>
    <property type="project" value="InterPro"/>
</dbReference>
<dbReference type="PROSITE" id="PS51009">
    <property type="entry name" value="CYTCII"/>
    <property type="match status" value="1"/>
</dbReference>
<proteinExistence type="predicted"/>
<dbReference type="EMBL" id="FQUK01000008">
    <property type="protein sequence ID" value="SHE57733.1"/>
    <property type="molecule type" value="Genomic_DNA"/>
</dbReference>
<feature type="transmembrane region" description="Helical" evidence="1">
    <location>
        <begin position="20"/>
        <end position="39"/>
    </location>
</feature>
<reference evidence="3" key="1">
    <citation type="submission" date="2016-11" db="EMBL/GenBank/DDBJ databases">
        <authorList>
            <person name="Varghese N."/>
            <person name="Submissions S."/>
        </authorList>
    </citation>
    <scope>NUCLEOTIDE SEQUENCE [LARGE SCALE GENOMIC DNA]</scope>
    <source>
        <strain evidence="3">DSM 14834</strain>
    </source>
</reference>
<dbReference type="GO" id="GO:0005506">
    <property type="term" value="F:iron ion binding"/>
    <property type="evidence" value="ECO:0007669"/>
    <property type="project" value="InterPro"/>
</dbReference>
<name>A0A1M4UMD2_9GAMM</name>
<sequence length="150" mass="16281">MSTPDPAAPAGRRPGNAGRYLFLLILGLVIGAVATVMILRALNARKDHFPEALMEVHAWHMGQLKMALEQNRCTPNDVLPHLQALRTMGTDLEAAFPDLRDDERFRTAAAGMRSAADKALNAPPMSCESLAGTLKSLGDGCKTCHRDFKN</sequence>
<dbReference type="AlphaFoldDB" id="A0A1M4UMD2"/>
<keyword evidence="1" id="KW-0472">Membrane</keyword>
<evidence type="ECO:0000256" key="1">
    <source>
        <dbReference type="SAM" id="Phobius"/>
    </source>
</evidence>
<dbReference type="InterPro" id="IPR010980">
    <property type="entry name" value="Cyt_c/b562"/>
</dbReference>
<organism evidence="2 3">
    <name type="scientific">Thermomonas hydrothermalis</name>
    <dbReference type="NCBI Taxonomy" id="213588"/>
    <lineage>
        <taxon>Bacteria</taxon>
        <taxon>Pseudomonadati</taxon>
        <taxon>Pseudomonadota</taxon>
        <taxon>Gammaproteobacteria</taxon>
        <taxon>Lysobacterales</taxon>
        <taxon>Lysobacteraceae</taxon>
        <taxon>Thermomonas</taxon>
    </lineage>
</organism>
<dbReference type="RefSeq" id="WP_072755273.1">
    <property type="nucleotide sequence ID" value="NZ_FQUK01000008.1"/>
</dbReference>
<dbReference type="Gene3D" id="1.20.120.10">
    <property type="entry name" value="Cytochrome c/b562"/>
    <property type="match status" value="1"/>
</dbReference>
<keyword evidence="1" id="KW-1133">Transmembrane helix</keyword>
<dbReference type="OrthoDB" id="5984407at2"/>
<dbReference type="InterPro" id="IPR002321">
    <property type="entry name" value="Cyt_c_II"/>
</dbReference>
<dbReference type="GO" id="GO:0020037">
    <property type="term" value="F:heme binding"/>
    <property type="evidence" value="ECO:0007669"/>
    <property type="project" value="InterPro"/>
</dbReference>
<keyword evidence="3" id="KW-1185">Reference proteome</keyword>
<dbReference type="STRING" id="213588.SAMN02745204_00728"/>
<keyword evidence="1" id="KW-0812">Transmembrane</keyword>